<dbReference type="PROSITE" id="PS50885">
    <property type="entry name" value="HAMP"/>
    <property type="match status" value="1"/>
</dbReference>
<comment type="subcellular location">
    <subcellularLocation>
        <location evidence="2">Membrane</location>
    </subcellularLocation>
</comment>
<feature type="transmembrane region" description="Helical" evidence="11">
    <location>
        <begin position="62"/>
        <end position="85"/>
    </location>
</feature>
<feature type="region of interest" description="Disordered" evidence="10">
    <location>
        <begin position="458"/>
        <end position="540"/>
    </location>
</feature>
<evidence type="ECO:0000256" key="9">
    <source>
        <dbReference type="ARBA" id="ARBA00023012"/>
    </source>
</evidence>
<feature type="compositionally biased region" description="Low complexity" evidence="10">
    <location>
        <begin position="474"/>
        <end position="489"/>
    </location>
</feature>
<proteinExistence type="predicted"/>
<evidence type="ECO:0000313" key="14">
    <source>
        <dbReference type="EMBL" id="RVV97697.1"/>
    </source>
</evidence>
<reference evidence="14 15" key="1">
    <citation type="submission" date="2018-11" db="EMBL/GenBank/DDBJ databases">
        <title>Mesobaculum littorinae gen. nov., sp. nov., isolated from Littorina scabra that represents a novel genus of the order Rhodobacteraceae.</title>
        <authorList>
            <person name="Li F."/>
        </authorList>
    </citation>
    <scope>NUCLEOTIDE SEQUENCE [LARGE SCALE GENOMIC DNA]</scope>
    <source>
        <strain evidence="14 15">M0103</strain>
    </source>
</reference>
<evidence type="ECO:0000259" key="13">
    <source>
        <dbReference type="PROSITE" id="PS50885"/>
    </source>
</evidence>
<keyword evidence="11" id="KW-0472">Membrane</keyword>
<comment type="catalytic activity">
    <reaction evidence="1">
        <text>ATP + protein L-histidine = ADP + protein N-phospho-L-histidine.</text>
        <dbReference type="EC" id="2.7.13.3"/>
    </reaction>
</comment>
<dbReference type="InterPro" id="IPR050428">
    <property type="entry name" value="TCS_sensor_his_kinase"/>
</dbReference>
<keyword evidence="9" id="KW-0902">Two-component regulatory system</keyword>
<accession>A0A438AGK7</accession>
<evidence type="ECO:0000256" key="6">
    <source>
        <dbReference type="ARBA" id="ARBA00022692"/>
    </source>
</evidence>
<keyword evidence="4" id="KW-0597">Phosphoprotein</keyword>
<feature type="domain" description="Histidine kinase" evidence="12">
    <location>
        <begin position="293"/>
        <end position="581"/>
    </location>
</feature>
<evidence type="ECO:0000256" key="11">
    <source>
        <dbReference type="SAM" id="Phobius"/>
    </source>
</evidence>
<feature type="domain" description="HAMP" evidence="13">
    <location>
        <begin position="234"/>
        <end position="285"/>
    </location>
</feature>
<dbReference type="AlphaFoldDB" id="A0A438AGK7"/>
<dbReference type="SMART" id="SM00387">
    <property type="entry name" value="HATPase_c"/>
    <property type="match status" value="1"/>
</dbReference>
<keyword evidence="5" id="KW-0808">Transferase</keyword>
<dbReference type="GO" id="GO:0000155">
    <property type="term" value="F:phosphorelay sensor kinase activity"/>
    <property type="evidence" value="ECO:0007669"/>
    <property type="project" value="InterPro"/>
</dbReference>
<dbReference type="Gene3D" id="3.30.565.10">
    <property type="entry name" value="Histidine kinase-like ATPase, C-terminal domain"/>
    <property type="match status" value="1"/>
</dbReference>
<evidence type="ECO:0000256" key="1">
    <source>
        <dbReference type="ARBA" id="ARBA00000085"/>
    </source>
</evidence>
<dbReference type="Gene3D" id="1.10.287.130">
    <property type="match status" value="1"/>
</dbReference>
<sequence length="582" mass="59462">MSDGRLSPDPGPSPRTGPGPGTDPGPGPGPASSAPPDPAVPRGPVAAGATPPGTTLSLKSRVAVAVAAVVLVGGAVVLATALAYGRHAAREAYDRLLVGAASDIAESITIRDGTPEVDMPVSAFELLSLARKDRIAYRVIDRAGRTLTGDAAAPAPETLRDLSLYSGAFGDEPARYAAVVRRFAERGYSGPVQIIVGHTLRARQELARDIAQNALAVLGAAGAAIALFASLAVASAMRPLTDIGAALARRDPTDLTPLRAPAPREIAALRDALNAFMARLDRQLRANRDLISNAAHQLRTPLAAIRVQLEAAADDPDPARKEALLTRVHERSRAYGRLLDQLLSQGMVLHRADAIAKERMDLRDAALEIYEQSDIEVFATGLRLRLDLPDDPVTVEGDLLSLTEAGKNLLTNALRHGTPPIALGVARTGGEARLWVRDAGPGPAPGVLKRIGDRFARDGLSRDGGAPGGVPHTSSSAAGRSEGSGSMASDAVEPKVGGSTDRVSPTAASPDGACPADAPPCGATPGGAPRGGGAPQTTGAAMGGGLGLSIAQTVADNHGGRLSHGTDAAGFEIAMILPVAPA</sequence>
<dbReference type="PROSITE" id="PS50109">
    <property type="entry name" value="HIS_KIN"/>
    <property type="match status" value="1"/>
</dbReference>
<dbReference type="InterPro" id="IPR005467">
    <property type="entry name" value="His_kinase_dom"/>
</dbReference>
<evidence type="ECO:0000256" key="8">
    <source>
        <dbReference type="ARBA" id="ARBA00022989"/>
    </source>
</evidence>
<feature type="compositionally biased region" description="Gly residues" evidence="10">
    <location>
        <begin position="524"/>
        <end position="534"/>
    </location>
</feature>
<keyword evidence="7 14" id="KW-0418">Kinase</keyword>
<dbReference type="SUPFAM" id="SSF55874">
    <property type="entry name" value="ATPase domain of HSP90 chaperone/DNA topoisomerase II/histidine kinase"/>
    <property type="match status" value="2"/>
</dbReference>
<organism evidence="14 15">
    <name type="scientific">Mesobaculum littorinae</name>
    <dbReference type="NCBI Taxonomy" id="2486419"/>
    <lineage>
        <taxon>Bacteria</taxon>
        <taxon>Pseudomonadati</taxon>
        <taxon>Pseudomonadota</taxon>
        <taxon>Alphaproteobacteria</taxon>
        <taxon>Rhodobacterales</taxon>
        <taxon>Roseobacteraceae</taxon>
        <taxon>Mesobaculum</taxon>
    </lineage>
</organism>
<dbReference type="EMBL" id="RQXX01000003">
    <property type="protein sequence ID" value="RVV97697.1"/>
    <property type="molecule type" value="Genomic_DNA"/>
</dbReference>
<dbReference type="InterPro" id="IPR003661">
    <property type="entry name" value="HisK_dim/P_dom"/>
</dbReference>
<dbReference type="OrthoDB" id="913606at2"/>
<gene>
    <name evidence="14" type="ORF">EKE94_09340</name>
</gene>
<dbReference type="PANTHER" id="PTHR45436">
    <property type="entry name" value="SENSOR HISTIDINE KINASE YKOH"/>
    <property type="match status" value="1"/>
</dbReference>
<evidence type="ECO:0000256" key="5">
    <source>
        <dbReference type="ARBA" id="ARBA00022679"/>
    </source>
</evidence>
<feature type="transmembrane region" description="Helical" evidence="11">
    <location>
        <begin position="210"/>
        <end position="233"/>
    </location>
</feature>
<keyword evidence="15" id="KW-1185">Reference proteome</keyword>
<dbReference type="PANTHER" id="PTHR45436:SF1">
    <property type="entry name" value="SENSOR PROTEIN QSEC"/>
    <property type="match status" value="1"/>
</dbReference>
<dbReference type="CDD" id="cd00082">
    <property type="entry name" value="HisKA"/>
    <property type="match status" value="1"/>
</dbReference>
<evidence type="ECO:0000256" key="3">
    <source>
        <dbReference type="ARBA" id="ARBA00012438"/>
    </source>
</evidence>
<dbReference type="Pfam" id="PF02518">
    <property type="entry name" value="HATPase_c"/>
    <property type="match status" value="1"/>
</dbReference>
<evidence type="ECO:0000256" key="10">
    <source>
        <dbReference type="SAM" id="MobiDB-lite"/>
    </source>
</evidence>
<feature type="region of interest" description="Disordered" evidence="10">
    <location>
        <begin position="1"/>
        <end position="52"/>
    </location>
</feature>
<protein>
    <recommendedName>
        <fullName evidence="3">histidine kinase</fullName>
        <ecNumber evidence="3">2.7.13.3</ecNumber>
    </recommendedName>
</protein>
<feature type="compositionally biased region" description="Low complexity" evidence="10">
    <location>
        <begin position="42"/>
        <end position="52"/>
    </location>
</feature>
<dbReference type="SUPFAM" id="SSF47384">
    <property type="entry name" value="Homodimeric domain of signal transducing histidine kinase"/>
    <property type="match status" value="1"/>
</dbReference>
<dbReference type="SMART" id="SM00388">
    <property type="entry name" value="HisKA"/>
    <property type="match status" value="1"/>
</dbReference>
<feature type="compositionally biased region" description="Pro residues" evidence="10">
    <location>
        <begin position="9"/>
        <end position="41"/>
    </location>
</feature>
<dbReference type="InterPro" id="IPR013727">
    <property type="entry name" value="2CSK_N"/>
</dbReference>
<evidence type="ECO:0000256" key="7">
    <source>
        <dbReference type="ARBA" id="ARBA00022777"/>
    </source>
</evidence>
<dbReference type="Pfam" id="PF00512">
    <property type="entry name" value="HisKA"/>
    <property type="match status" value="1"/>
</dbReference>
<dbReference type="InterPro" id="IPR003660">
    <property type="entry name" value="HAMP_dom"/>
</dbReference>
<comment type="caution">
    <text evidence="14">The sequence shown here is derived from an EMBL/GenBank/DDBJ whole genome shotgun (WGS) entry which is preliminary data.</text>
</comment>
<keyword evidence="8 11" id="KW-1133">Transmembrane helix</keyword>
<evidence type="ECO:0000259" key="12">
    <source>
        <dbReference type="PROSITE" id="PS50109"/>
    </source>
</evidence>
<feature type="compositionally biased region" description="Low complexity" evidence="10">
    <location>
        <begin position="507"/>
        <end position="523"/>
    </location>
</feature>
<evidence type="ECO:0000256" key="4">
    <source>
        <dbReference type="ARBA" id="ARBA00022553"/>
    </source>
</evidence>
<dbReference type="Proteomes" id="UP000285908">
    <property type="component" value="Unassembled WGS sequence"/>
</dbReference>
<keyword evidence="6 11" id="KW-0812">Transmembrane</keyword>
<dbReference type="InterPro" id="IPR036890">
    <property type="entry name" value="HATPase_C_sf"/>
</dbReference>
<dbReference type="Pfam" id="PF08521">
    <property type="entry name" value="2CSK_N"/>
    <property type="match status" value="1"/>
</dbReference>
<name>A0A438AGK7_9RHOB</name>
<evidence type="ECO:0000313" key="15">
    <source>
        <dbReference type="Proteomes" id="UP000285908"/>
    </source>
</evidence>
<dbReference type="GO" id="GO:0005886">
    <property type="term" value="C:plasma membrane"/>
    <property type="evidence" value="ECO:0007669"/>
    <property type="project" value="TreeGrafter"/>
</dbReference>
<dbReference type="InterPro" id="IPR036097">
    <property type="entry name" value="HisK_dim/P_sf"/>
</dbReference>
<dbReference type="InterPro" id="IPR003594">
    <property type="entry name" value="HATPase_dom"/>
</dbReference>
<dbReference type="EC" id="2.7.13.3" evidence="3"/>
<evidence type="ECO:0000256" key="2">
    <source>
        <dbReference type="ARBA" id="ARBA00004370"/>
    </source>
</evidence>